<dbReference type="PANTHER" id="PTHR30489:SF0">
    <property type="entry name" value="LIPOPROTEIN-RELEASING SYSTEM TRANSMEMBRANE PROTEIN LOLE"/>
    <property type="match status" value="1"/>
</dbReference>
<evidence type="ECO:0000256" key="2">
    <source>
        <dbReference type="ARBA" id="ARBA00005236"/>
    </source>
</evidence>
<evidence type="ECO:0000313" key="10">
    <source>
        <dbReference type="EMBL" id="SIR21634.1"/>
    </source>
</evidence>
<comment type="subcellular location">
    <subcellularLocation>
        <location evidence="1">Cell membrane</location>
        <topology evidence="1">Multi-pass membrane protein</topology>
    </subcellularLocation>
</comment>
<evidence type="ECO:0000256" key="3">
    <source>
        <dbReference type="ARBA" id="ARBA00022475"/>
    </source>
</evidence>
<dbReference type="AlphaFoldDB" id="A0A1N6Z490"/>
<reference evidence="11" key="1">
    <citation type="submission" date="2017-01" db="EMBL/GenBank/DDBJ databases">
        <authorList>
            <person name="Varghese N."/>
            <person name="Submissions S."/>
        </authorList>
    </citation>
    <scope>NUCLEOTIDE SEQUENCE [LARGE SCALE GENOMIC DNA]</scope>
    <source>
        <strain evidence="11">DM9</strain>
    </source>
</reference>
<dbReference type="OrthoDB" id="1522670at2"/>
<evidence type="ECO:0000256" key="5">
    <source>
        <dbReference type="ARBA" id="ARBA00022989"/>
    </source>
</evidence>
<evidence type="ECO:0000259" key="8">
    <source>
        <dbReference type="Pfam" id="PF02687"/>
    </source>
</evidence>
<dbReference type="EMBL" id="FTNM01000004">
    <property type="protein sequence ID" value="SIR21634.1"/>
    <property type="molecule type" value="Genomic_DNA"/>
</dbReference>
<feature type="transmembrane region" description="Helical" evidence="7">
    <location>
        <begin position="265"/>
        <end position="283"/>
    </location>
</feature>
<feature type="transmembrane region" description="Helical" evidence="7">
    <location>
        <begin position="26"/>
        <end position="45"/>
    </location>
</feature>
<feature type="transmembrane region" description="Helical" evidence="7">
    <location>
        <begin position="366"/>
        <end position="393"/>
    </location>
</feature>
<proteinExistence type="inferred from homology"/>
<dbReference type="InterPro" id="IPR025857">
    <property type="entry name" value="MacB_PCD"/>
</dbReference>
<dbReference type="InterPro" id="IPR003838">
    <property type="entry name" value="ABC3_permease_C"/>
</dbReference>
<evidence type="ECO:0000259" key="9">
    <source>
        <dbReference type="Pfam" id="PF12704"/>
    </source>
</evidence>
<dbReference type="PANTHER" id="PTHR30489">
    <property type="entry name" value="LIPOPROTEIN-RELEASING SYSTEM TRANSMEMBRANE PROTEIN LOLE"/>
    <property type="match status" value="1"/>
</dbReference>
<dbReference type="GO" id="GO:0044874">
    <property type="term" value="P:lipoprotein localization to outer membrane"/>
    <property type="evidence" value="ECO:0007669"/>
    <property type="project" value="TreeGrafter"/>
</dbReference>
<name>A0A1N6Z490_9BACT</name>
<keyword evidence="11" id="KW-1185">Reference proteome</keyword>
<organism evidence="10 11">
    <name type="scientific">Pontibacter lucknowensis</name>
    <dbReference type="NCBI Taxonomy" id="1077936"/>
    <lineage>
        <taxon>Bacteria</taxon>
        <taxon>Pseudomonadati</taxon>
        <taxon>Bacteroidota</taxon>
        <taxon>Cytophagia</taxon>
        <taxon>Cytophagales</taxon>
        <taxon>Hymenobacteraceae</taxon>
        <taxon>Pontibacter</taxon>
    </lineage>
</organism>
<feature type="domain" description="MacB-like periplasmic core" evidence="9">
    <location>
        <begin position="26"/>
        <end position="239"/>
    </location>
</feature>
<feature type="transmembrane region" description="Helical" evidence="7">
    <location>
        <begin position="328"/>
        <end position="346"/>
    </location>
</feature>
<evidence type="ECO:0000256" key="7">
    <source>
        <dbReference type="SAM" id="Phobius"/>
    </source>
</evidence>
<evidence type="ECO:0000256" key="1">
    <source>
        <dbReference type="ARBA" id="ARBA00004651"/>
    </source>
</evidence>
<keyword evidence="5 7" id="KW-1133">Transmembrane helix</keyword>
<keyword evidence="10" id="KW-0449">Lipoprotein</keyword>
<dbReference type="Pfam" id="PF02687">
    <property type="entry name" value="FtsX"/>
    <property type="match status" value="1"/>
</dbReference>
<sequence>MNVSKFISDKISEVQAGSFTTSVTKIAIISIAAGIAIMIVSFAILEGFRDEIRNKIFSFGAHLQISKYDTNNSFEGAPISTATGINSTEEIAGIQHIQGFARKTAIIKTEDEVLGVVMKGVGEDYDMSAMQANLDEGGVVSFSDTASSKDVMLSRKIANKLRLKVGDEAIFYFIQNPPRARKLKVAGVFNTGLEEFDEVFVIGDLQLIRELNNWPDTLVGGVEILLKDFEQIDQVADQVFDQMNYDLQLEKITDRHAQLFDWLQLLRKNVVIFLVLIIFVATFNMVSTVFIMIIERISMIGVLKAIGATDAQIRQIFYFRGLSLTLKGMLWGNVIGLGFCVIQYYFQVIPLDPENYYMDTVPISWNFAIIIALNVITLVMTMLAILIPAAMVARIKPVRAIKFD</sequence>
<accession>A0A1N6Z490</accession>
<feature type="domain" description="ABC3 transporter permease C-terminal" evidence="8">
    <location>
        <begin position="272"/>
        <end position="397"/>
    </location>
</feature>
<dbReference type="GO" id="GO:0098797">
    <property type="term" value="C:plasma membrane protein complex"/>
    <property type="evidence" value="ECO:0007669"/>
    <property type="project" value="TreeGrafter"/>
</dbReference>
<keyword evidence="6 7" id="KW-0472">Membrane</keyword>
<keyword evidence="4 7" id="KW-0812">Transmembrane</keyword>
<evidence type="ECO:0000256" key="6">
    <source>
        <dbReference type="ARBA" id="ARBA00023136"/>
    </source>
</evidence>
<dbReference type="InterPro" id="IPR051447">
    <property type="entry name" value="Lipoprotein-release_system"/>
</dbReference>
<evidence type="ECO:0000313" key="11">
    <source>
        <dbReference type="Proteomes" id="UP000185924"/>
    </source>
</evidence>
<comment type="similarity">
    <text evidence="2">Belongs to the ABC-4 integral membrane protein family. LolC/E subfamily.</text>
</comment>
<dbReference type="Pfam" id="PF12704">
    <property type="entry name" value="MacB_PCD"/>
    <property type="match status" value="1"/>
</dbReference>
<gene>
    <name evidence="10" type="ORF">SAMN05421545_2739</name>
</gene>
<dbReference type="STRING" id="1077936.SAMN05421545_2739"/>
<protein>
    <submittedName>
        <fullName evidence="10">Lipoprotein-releasing system permease protein</fullName>
    </submittedName>
</protein>
<evidence type="ECO:0000256" key="4">
    <source>
        <dbReference type="ARBA" id="ARBA00022692"/>
    </source>
</evidence>
<dbReference type="Proteomes" id="UP000185924">
    <property type="component" value="Unassembled WGS sequence"/>
</dbReference>
<keyword evidence="3" id="KW-1003">Cell membrane</keyword>